<dbReference type="PhylomeDB" id="T1IRS7"/>
<dbReference type="InterPro" id="IPR036179">
    <property type="entry name" value="Ig-like_dom_sf"/>
</dbReference>
<dbReference type="PANTHER" id="PTHR45813">
    <property type="entry name" value="IG-LIKE DOMAIN-CONTAINING PROTEIN"/>
    <property type="match status" value="1"/>
</dbReference>
<protein>
    <submittedName>
        <fullName evidence="11">Uncharacterized protein</fullName>
    </submittedName>
</protein>
<evidence type="ECO:0000259" key="8">
    <source>
        <dbReference type="PROSITE" id="PS50221"/>
    </source>
</evidence>
<dbReference type="SUPFAM" id="SSF48726">
    <property type="entry name" value="Immunoglobulin"/>
    <property type="match status" value="2"/>
</dbReference>
<dbReference type="GO" id="GO:0004930">
    <property type="term" value="F:G protein-coupled receptor activity"/>
    <property type="evidence" value="ECO:0007669"/>
    <property type="project" value="InterPro"/>
</dbReference>
<dbReference type="Gene3D" id="2.10.25.10">
    <property type="entry name" value="Laminin"/>
    <property type="match status" value="1"/>
</dbReference>
<keyword evidence="4 7" id="KW-0472">Membrane</keyword>
<dbReference type="InterPro" id="IPR051587">
    <property type="entry name" value="Adhesion_GPCR"/>
</dbReference>
<feature type="domain" description="G-protein coupled receptors family 2 profile 1" evidence="9">
    <location>
        <begin position="337"/>
        <end position="419"/>
    </location>
</feature>
<feature type="domain" description="Ig-like" evidence="10">
    <location>
        <begin position="143"/>
        <end position="226"/>
    </location>
</feature>
<evidence type="ECO:0000256" key="3">
    <source>
        <dbReference type="ARBA" id="ARBA00022989"/>
    </source>
</evidence>
<dbReference type="HOGENOM" id="CLU_269833_0_0_1"/>
<name>T1IRS7_STRMM</name>
<dbReference type="eggNOG" id="KOG4193">
    <property type="taxonomic scope" value="Eukaryota"/>
</dbReference>
<dbReference type="PROSITE" id="PS50835">
    <property type="entry name" value="IG_LIKE"/>
    <property type="match status" value="2"/>
</dbReference>
<evidence type="ECO:0000313" key="11">
    <source>
        <dbReference type="EnsemblMetazoa" id="SMAR003776-PA"/>
    </source>
</evidence>
<comment type="subcellular location">
    <subcellularLocation>
        <location evidence="1">Membrane</location>
    </subcellularLocation>
</comment>
<dbReference type="InterPro" id="IPR057244">
    <property type="entry name" value="GAIN_B"/>
</dbReference>
<feature type="transmembrane region" description="Helical" evidence="7">
    <location>
        <begin position="802"/>
        <end position="824"/>
    </location>
</feature>
<dbReference type="EMBL" id="JH431380">
    <property type="status" value="NOT_ANNOTATED_CDS"/>
    <property type="molecule type" value="Genomic_DNA"/>
</dbReference>
<evidence type="ECO:0000256" key="5">
    <source>
        <dbReference type="ARBA" id="ARBA00023157"/>
    </source>
</evidence>
<dbReference type="PROSITE" id="PS50221">
    <property type="entry name" value="GAIN_B"/>
    <property type="match status" value="1"/>
</dbReference>
<dbReference type="Gene3D" id="4.10.1240.10">
    <property type="entry name" value="GPCR, family 2, extracellular hormone receptor domain"/>
    <property type="match status" value="1"/>
</dbReference>
<dbReference type="Gene3D" id="1.20.1070.10">
    <property type="entry name" value="Rhodopsin 7-helix transmembrane proteins"/>
    <property type="match status" value="1"/>
</dbReference>
<keyword evidence="12" id="KW-1185">Reference proteome</keyword>
<evidence type="ECO:0000256" key="7">
    <source>
        <dbReference type="SAM" id="Phobius"/>
    </source>
</evidence>
<evidence type="ECO:0000256" key="6">
    <source>
        <dbReference type="ARBA" id="ARBA00023180"/>
    </source>
</evidence>
<accession>T1IRS7</accession>
<dbReference type="PROSITE" id="PS50227">
    <property type="entry name" value="G_PROTEIN_RECEP_F2_3"/>
    <property type="match status" value="1"/>
</dbReference>
<dbReference type="GO" id="GO:0007189">
    <property type="term" value="P:adenylate cyclase-activating G protein-coupled receptor signaling pathway"/>
    <property type="evidence" value="ECO:0007669"/>
    <property type="project" value="TreeGrafter"/>
</dbReference>
<keyword evidence="3 7" id="KW-1133">Transmembrane helix</keyword>
<feature type="transmembrane region" description="Helical" evidence="7">
    <location>
        <begin position="777"/>
        <end position="796"/>
    </location>
</feature>
<dbReference type="GO" id="GO:0016020">
    <property type="term" value="C:membrane"/>
    <property type="evidence" value="ECO:0007669"/>
    <property type="project" value="UniProtKB-SubCell"/>
</dbReference>
<organism evidence="11 12">
    <name type="scientific">Strigamia maritima</name>
    <name type="common">European centipede</name>
    <name type="synonym">Geophilus maritimus</name>
    <dbReference type="NCBI Taxonomy" id="126957"/>
    <lineage>
        <taxon>Eukaryota</taxon>
        <taxon>Metazoa</taxon>
        <taxon>Ecdysozoa</taxon>
        <taxon>Arthropoda</taxon>
        <taxon>Myriapoda</taxon>
        <taxon>Chilopoda</taxon>
        <taxon>Pleurostigmophora</taxon>
        <taxon>Geophilomorpha</taxon>
        <taxon>Linotaeniidae</taxon>
        <taxon>Strigamia</taxon>
    </lineage>
</organism>
<dbReference type="InterPro" id="IPR007110">
    <property type="entry name" value="Ig-like_dom"/>
</dbReference>
<feature type="transmembrane region" description="Helical" evidence="7">
    <location>
        <begin position="845"/>
        <end position="863"/>
    </location>
</feature>
<dbReference type="PANTHER" id="PTHR45813:SF8">
    <property type="entry name" value="IG-LIKE DOMAIN-CONTAINING PROTEIN"/>
    <property type="match status" value="1"/>
</dbReference>
<dbReference type="InterPro" id="IPR046338">
    <property type="entry name" value="GAIN_dom_sf"/>
</dbReference>
<dbReference type="InterPro" id="IPR036445">
    <property type="entry name" value="GPCR_2_extracell_dom_sf"/>
</dbReference>
<dbReference type="Pfam" id="PF07679">
    <property type="entry name" value="I-set"/>
    <property type="match status" value="1"/>
</dbReference>
<dbReference type="AlphaFoldDB" id="T1IRS7"/>
<dbReference type="InterPro" id="IPR013783">
    <property type="entry name" value="Ig-like_fold"/>
</dbReference>
<evidence type="ECO:0000256" key="2">
    <source>
        <dbReference type="ARBA" id="ARBA00022692"/>
    </source>
</evidence>
<keyword evidence="2 7" id="KW-0812">Transmembrane</keyword>
<keyword evidence="5" id="KW-1015">Disulfide bond</keyword>
<feature type="domain" description="Ig-like" evidence="10">
    <location>
        <begin position="263"/>
        <end position="351"/>
    </location>
</feature>
<dbReference type="InterPro" id="IPR013098">
    <property type="entry name" value="Ig_I-set"/>
</dbReference>
<dbReference type="InterPro" id="IPR001879">
    <property type="entry name" value="GPCR_2_extracellular_dom"/>
</dbReference>
<reference evidence="12" key="1">
    <citation type="submission" date="2011-05" db="EMBL/GenBank/DDBJ databases">
        <authorList>
            <person name="Richards S.R."/>
            <person name="Qu J."/>
            <person name="Jiang H."/>
            <person name="Jhangiani S.N."/>
            <person name="Agravi P."/>
            <person name="Goodspeed R."/>
            <person name="Gross S."/>
            <person name="Mandapat C."/>
            <person name="Jackson L."/>
            <person name="Mathew T."/>
            <person name="Pu L."/>
            <person name="Thornton R."/>
            <person name="Saada N."/>
            <person name="Wilczek-Boney K.B."/>
            <person name="Lee S."/>
            <person name="Kovar C."/>
            <person name="Wu Y."/>
            <person name="Scherer S.E."/>
            <person name="Worley K.C."/>
            <person name="Muzny D.M."/>
            <person name="Gibbs R."/>
        </authorList>
    </citation>
    <scope>NUCLEOTIDE SEQUENCE</scope>
    <source>
        <strain evidence="12">Brora</strain>
    </source>
</reference>
<feature type="transmembrane region" description="Helical" evidence="7">
    <location>
        <begin position="741"/>
        <end position="765"/>
    </location>
</feature>
<evidence type="ECO:0000259" key="9">
    <source>
        <dbReference type="PROSITE" id="PS50227"/>
    </source>
</evidence>
<evidence type="ECO:0000313" key="12">
    <source>
        <dbReference type="Proteomes" id="UP000014500"/>
    </source>
</evidence>
<dbReference type="EnsemblMetazoa" id="SMAR003776-RA">
    <property type="protein sequence ID" value="SMAR003776-PA"/>
    <property type="gene ID" value="SMAR003776"/>
</dbReference>
<feature type="transmembrane region" description="Helical" evidence="7">
    <location>
        <begin position="927"/>
        <end position="947"/>
    </location>
</feature>
<proteinExistence type="predicted"/>
<keyword evidence="6" id="KW-0325">Glycoprotein</keyword>
<evidence type="ECO:0000259" key="10">
    <source>
        <dbReference type="PROSITE" id="PS50835"/>
    </source>
</evidence>
<dbReference type="Gene3D" id="2.60.220.50">
    <property type="match status" value="1"/>
</dbReference>
<evidence type="ECO:0000256" key="4">
    <source>
        <dbReference type="ARBA" id="ARBA00023136"/>
    </source>
</evidence>
<dbReference type="Gene3D" id="2.60.40.10">
    <property type="entry name" value="Immunoglobulins"/>
    <property type="match status" value="2"/>
</dbReference>
<evidence type="ECO:0000256" key="1">
    <source>
        <dbReference type="ARBA" id="ARBA00004370"/>
    </source>
</evidence>
<dbReference type="Proteomes" id="UP000014500">
    <property type="component" value="Unassembled WGS sequence"/>
</dbReference>
<dbReference type="OMA" id="CYVLHSE"/>
<feature type="transmembrane region" description="Helical" evidence="7">
    <location>
        <begin position="883"/>
        <end position="906"/>
    </location>
</feature>
<feature type="domain" description="GAIN-B" evidence="8">
    <location>
        <begin position="560"/>
        <end position="730"/>
    </location>
</feature>
<feature type="transmembrane region" description="Helical" evidence="7">
    <location>
        <begin position="959"/>
        <end position="982"/>
    </location>
</feature>
<sequence>MNCSQLCEPTSDKGGHHCACYSGYKLTSDNKTCLAYARIHYVGSIKLKNPSFDPSTSNKSSIHYIQLKKKLETDLNLLLKKEVEEVQNLTILNFLPGGVVEFHFFGNLHDSDVTRQILTESARNGFIGDTKVFSDFIRFESEPALNLQTVYPKEGPISFQGKAVSFACVAKGTSAMRFRWLKDGVAINSHMSNHHIWEGRVPKNTRDEYTAVLMIDKVQTQDSGKHVQESSTYSKLRCTFICEVSDWEEVQRKSFSFFVMTPPTVNLTPLTRTLNENEELTIMCQSEEDIQGLFGYSWLKDGHVLNPSEGYELVEDLYPTGIRMKIIKASVTSVTYTCIVSNRAGQSKELSQVIVIPASYPTCPQETSLNVSWQRTAVNCEDIQPCPNSHRGNTRRSCSMVDHTASWEEPNFSDCTRTEFVNILKRFANLKVGFMATNVTEVLSNVLVLLKRVRLTIYPGEAMGYLDLMEDILNYQTIYPEKNRLLRIRNLQLMFDVMNFLLNSSRALNTLEMVNQLQRKLQMQVRHMADALPNNVSSRTEFRSDFVAEAIKISTDGTHTFISPSNNSIESSSWLTDYMVISTDTKHLALSNLQDSNSSVELAVIFYRNLSSFLPRRYLSKKEDGVSIEFAIDSRLVSISAHKGYLGLANASARISLTFDHRNSPERSNDLNFTGWNVSCGRLVDFVVNYKSPQWILSACNITTANETFTICQCDRFGTYAVLVTNYNVQKEDNFEFGFDLVISICCVVSLISIALAAISVTIFSRKIQRGILMLKFQIFFGFSGSFVSFLIASRSSLDVEWYPFIATALEFFLLLPYSTQVCLELMIYLEITHSYQVQNARAKIVLISWGIPILVTGATMAAQSQSGFDFLIWWIQFGDVYFYGFIITVIILNLLYIALYLIVSAELRHIKMDKSTNGVKSYNCHLLYRCLMVQLFIINLTVSAILHVNIHQKPIRYYFLTSIILAGFFTFLLYGVDFSWVSCSDNKPKEQLEQNELLARTGDLSTLHKANCIEEYILSNSIHDGSVCRKKRKSKDKMKSREVEDLLPDVTANQISKIRADEEEKLRVEEKIEDNVLMGDGYIHLVSYEGSPKKFSQTDKRVSFSPTVMMSQCFDEIKGKQMHLKPDPGKCYIRDTRQHPPPLPPKLSSAKRNSFVHEVPEPIPLLHRLQQNVNYRDAYAVEDKHDDADKVNKNQVQSVVNRLNVTQDE</sequence>
<reference evidence="11" key="2">
    <citation type="submission" date="2015-02" db="UniProtKB">
        <authorList>
            <consortium name="EnsemblMetazoa"/>
        </authorList>
    </citation>
    <scope>IDENTIFICATION</scope>
</reference>